<feature type="compositionally biased region" description="Basic and acidic residues" evidence="1">
    <location>
        <begin position="385"/>
        <end position="417"/>
    </location>
</feature>
<sequence>MAPRSKQCKNRAPGTEELVEKVKISGWERSKLSAQDHKLLKKMGLLKKEAMKMPRDESSPHPPISFRVTFVDFLTRGLAVPVHKFLRGMLFIYGIQLHQLTPNCLLHISIFITLCECLLGIHSHWGLWKRIFYLRRNNSKNVIYNVGGVCIFVRPKIGYFDVKFADSVQGWPRNWLYIKDESSDAQEYSLAPFNVVEDIQRRKSWAGEATAEEKPLQARKRPLWMYSSAEDADWISDDLSVKDLEKLVRRFTSLSKNHEVPSSFPVEPFSGIHALTENHRSLSSLPPLPEGGEVDERTIVADDSQELRVPLIETRSQIILTLLTLFLLLLPLLQTSARGRETMTKIPVHPNSPNPPPKNLLPKIRRSSTLTLRLAPLAHALHRAEERADDLEAKVKASETAHKKAEKDAAAVEDLRQRLQAAEDALSDKEAKQVEHENEISTLLETQS</sequence>
<comment type="caution">
    <text evidence="3">The sequence shown here is derived from an EMBL/GenBank/DDBJ whole genome shotgun (WGS) entry which is preliminary data.</text>
</comment>
<feature type="compositionally biased region" description="Basic and acidic residues" evidence="1">
    <location>
        <begin position="426"/>
        <end position="439"/>
    </location>
</feature>
<name>A0AAD8SBL3_LOLMU</name>
<dbReference type="EMBL" id="JAUUTY010000004">
    <property type="protein sequence ID" value="KAK1649206.1"/>
    <property type="molecule type" value="Genomic_DNA"/>
</dbReference>
<keyword evidence="4" id="KW-1185">Reference proteome</keyword>
<evidence type="ECO:0000313" key="4">
    <source>
        <dbReference type="Proteomes" id="UP001231189"/>
    </source>
</evidence>
<feature type="region of interest" description="Disordered" evidence="1">
    <location>
        <begin position="385"/>
        <end position="448"/>
    </location>
</feature>
<organism evidence="3 4">
    <name type="scientific">Lolium multiflorum</name>
    <name type="common">Italian ryegrass</name>
    <name type="synonym">Lolium perenne subsp. multiflorum</name>
    <dbReference type="NCBI Taxonomy" id="4521"/>
    <lineage>
        <taxon>Eukaryota</taxon>
        <taxon>Viridiplantae</taxon>
        <taxon>Streptophyta</taxon>
        <taxon>Embryophyta</taxon>
        <taxon>Tracheophyta</taxon>
        <taxon>Spermatophyta</taxon>
        <taxon>Magnoliopsida</taxon>
        <taxon>Liliopsida</taxon>
        <taxon>Poales</taxon>
        <taxon>Poaceae</taxon>
        <taxon>BOP clade</taxon>
        <taxon>Pooideae</taxon>
        <taxon>Poodae</taxon>
        <taxon>Poeae</taxon>
        <taxon>Poeae Chloroplast Group 2 (Poeae type)</taxon>
        <taxon>Loliodinae</taxon>
        <taxon>Loliinae</taxon>
        <taxon>Lolium</taxon>
    </lineage>
</organism>
<accession>A0AAD8SBL3</accession>
<gene>
    <name evidence="3" type="ORF">QYE76_067011</name>
</gene>
<protein>
    <recommendedName>
        <fullName evidence="2">Transposase (putative) gypsy type domain-containing protein</fullName>
    </recommendedName>
</protein>
<reference evidence="3" key="1">
    <citation type="submission" date="2023-07" db="EMBL/GenBank/DDBJ databases">
        <title>A chromosome-level genome assembly of Lolium multiflorum.</title>
        <authorList>
            <person name="Chen Y."/>
            <person name="Copetti D."/>
            <person name="Kolliker R."/>
            <person name="Studer B."/>
        </authorList>
    </citation>
    <scope>NUCLEOTIDE SEQUENCE</scope>
    <source>
        <strain evidence="3">02402/16</strain>
        <tissue evidence="3">Leaf</tissue>
    </source>
</reference>
<evidence type="ECO:0000313" key="3">
    <source>
        <dbReference type="EMBL" id="KAK1649206.1"/>
    </source>
</evidence>
<dbReference type="PANTHER" id="PTHR33026">
    <property type="entry name" value="OS06G0360600 PROTEIN"/>
    <property type="match status" value="1"/>
</dbReference>
<evidence type="ECO:0000256" key="1">
    <source>
        <dbReference type="SAM" id="MobiDB-lite"/>
    </source>
</evidence>
<feature type="domain" description="Transposase (putative) gypsy type" evidence="2">
    <location>
        <begin position="68"/>
        <end position="135"/>
    </location>
</feature>
<proteinExistence type="predicted"/>
<dbReference type="InterPro" id="IPR007321">
    <property type="entry name" value="Transposase_28"/>
</dbReference>
<evidence type="ECO:0000259" key="2">
    <source>
        <dbReference type="Pfam" id="PF04195"/>
    </source>
</evidence>
<dbReference type="PANTHER" id="PTHR33026:SF7">
    <property type="entry name" value="OS03G0100275 PROTEIN"/>
    <property type="match status" value="1"/>
</dbReference>
<dbReference type="Pfam" id="PF04195">
    <property type="entry name" value="Transposase_28"/>
    <property type="match status" value="1"/>
</dbReference>
<dbReference type="AlphaFoldDB" id="A0AAD8SBL3"/>
<dbReference type="Proteomes" id="UP001231189">
    <property type="component" value="Unassembled WGS sequence"/>
</dbReference>